<evidence type="ECO:0000313" key="4">
    <source>
        <dbReference type="EMBL" id="KGE02665.1"/>
    </source>
</evidence>
<comment type="caution">
    <text evidence="4">The sequence shown here is derived from an EMBL/GenBank/DDBJ whole genome shotgun (WGS) entry which is preliminary data.</text>
</comment>
<accession>A0A095VMS5</accession>
<dbReference type="GO" id="GO:0006152">
    <property type="term" value="P:purine nucleoside catabolic process"/>
    <property type="evidence" value="ECO:0007669"/>
    <property type="project" value="TreeGrafter"/>
</dbReference>
<dbReference type="Proteomes" id="UP000029640">
    <property type="component" value="Unassembled WGS sequence"/>
</dbReference>
<evidence type="ECO:0000256" key="2">
    <source>
        <dbReference type="ARBA" id="ARBA00023295"/>
    </source>
</evidence>
<evidence type="ECO:0000259" key="3">
    <source>
        <dbReference type="Pfam" id="PF01156"/>
    </source>
</evidence>
<dbReference type="eggNOG" id="COG1957">
    <property type="taxonomic scope" value="Bacteria"/>
</dbReference>
<dbReference type="Gene3D" id="3.90.245.10">
    <property type="entry name" value="Ribonucleoside hydrolase-like"/>
    <property type="match status" value="1"/>
</dbReference>
<dbReference type="Pfam" id="PF01156">
    <property type="entry name" value="IU_nuc_hydro"/>
    <property type="match status" value="1"/>
</dbReference>
<dbReference type="PATRIC" id="fig|1265313.6.peg.2717"/>
<dbReference type="InterPro" id="IPR023186">
    <property type="entry name" value="IUNH"/>
</dbReference>
<keyword evidence="5" id="KW-1185">Reference proteome</keyword>
<dbReference type="HOGENOM" id="CLU_036838_2_1_6"/>
<dbReference type="EMBL" id="AUVB01000086">
    <property type="protein sequence ID" value="KGE02665.1"/>
    <property type="molecule type" value="Genomic_DNA"/>
</dbReference>
<keyword evidence="1 4" id="KW-0378">Hydrolase</keyword>
<dbReference type="AlphaFoldDB" id="A0A095VMS5"/>
<dbReference type="PANTHER" id="PTHR12304:SF4">
    <property type="entry name" value="URIDINE NUCLEOSIDASE"/>
    <property type="match status" value="1"/>
</dbReference>
<dbReference type="EC" id="3.2.2.1" evidence="4"/>
<dbReference type="InterPro" id="IPR036452">
    <property type="entry name" value="Ribo_hydro-like"/>
</dbReference>
<gene>
    <name evidence="4" type="ORF">HRUBRA_02760</name>
</gene>
<dbReference type="GO" id="GO:0005829">
    <property type="term" value="C:cytosol"/>
    <property type="evidence" value="ECO:0007669"/>
    <property type="project" value="TreeGrafter"/>
</dbReference>
<evidence type="ECO:0000313" key="5">
    <source>
        <dbReference type="Proteomes" id="UP000029640"/>
    </source>
</evidence>
<dbReference type="PANTHER" id="PTHR12304">
    <property type="entry name" value="INOSINE-URIDINE PREFERRING NUCLEOSIDE HYDROLASE"/>
    <property type="match status" value="1"/>
</dbReference>
<organism evidence="4 5">
    <name type="scientific">Pseudohaliea rubra DSM 19751</name>
    <dbReference type="NCBI Taxonomy" id="1265313"/>
    <lineage>
        <taxon>Bacteria</taxon>
        <taxon>Pseudomonadati</taxon>
        <taxon>Pseudomonadota</taxon>
        <taxon>Gammaproteobacteria</taxon>
        <taxon>Cellvibrionales</taxon>
        <taxon>Halieaceae</taxon>
        <taxon>Pseudohaliea</taxon>
    </lineage>
</organism>
<proteinExistence type="predicted"/>
<dbReference type="InterPro" id="IPR001910">
    <property type="entry name" value="Inosine/uridine_hydrolase_dom"/>
</dbReference>
<dbReference type="RefSeq" id="WP_035518356.1">
    <property type="nucleotide sequence ID" value="NZ_KN234821.1"/>
</dbReference>
<dbReference type="GO" id="GO:0008477">
    <property type="term" value="F:purine nucleosidase activity"/>
    <property type="evidence" value="ECO:0007669"/>
    <property type="project" value="UniProtKB-EC"/>
</dbReference>
<sequence length="320" mass="33307">MKRVIFDTDIGIDDAMALLFLHFAPGAELAAITTVAGNASLDNVTRNALVVAERFGIDAPVFRGATGPLGDALGEGYPDFVHGANGLGDIPLPAPARRAEALPAAEAIVALARQQPGELSLVAVGRLTNLAAALALEPALPGLLKELVVMGGVFGFHGHRGNVSPVTEANFGGDPLAADRVLGAGIATTVVGLDVTEETVMDEAFIDALVARAGDAGAFIHAITRFYFDFYEGLGKGRQCPIHDSSAVACLLDPALYETAEGPVRVVTEGVALGQSILGEHPQRYLSDAWRDRPPCRVARTVTAGAVRALYLDCLAHGRA</sequence>
<evidence type="ECO:0000256" key="1">
    <source>
        <dbReference type="ARBA" id="ARBA00022801"/>
    </source>
</evidence>
<reference evidence="4 5" key="1">
    <citation type="journal article" date="2014" name="Genome Announc.">
        <title>Genome Sequence of Gammaproteobacterial Pseudohaliea rubra Type Strain DSM 19751, Isolated from Coastal Seawater of the Mediterranean Sea.</title>
        <authorList>
            <person name="Spring S."/>
            <person name="Fiebig A."/>
            <person name="Riedel T."/>
            <person name="Goker M."/>
            <person name="Klenk H.P."/>
        </authorList>
    </citation>
    <scope>NUCLEOTIDE SEQUENCE [LARGE SCALE GENOMIC DNA]</scope>
    <source>
        <strain evidence="4 5">DSM 19751</strain>
    </source>
</reference>
<keyword evidence="2 4" id="KW-0326">Glycosidase</keyword>
<name>A0A095VMS5_9GAMM</name>
<dbReference type="CDD" id="cd02650">
    <property type="entry name" value="nuc_hydro_CaPnhB"/>
    <property type="match status" value="1"/>
</dbReference>
<dbReference type="OrthoDB" id="9797882at2"/>
<feature type="domain" description="Inosine/uridine-preferring nucleoside hydrolase" evidence="3">
    <location>
        <begin position="4"/>
        <end position="307"/>
    </location>
</feature>
<dbReference type="SUPFAM" id="SSF53590">
    <property type="entry name" value="Nucleoside hydrolase"/>
    <property type="match status" value="1"/>
</dbReference>
<protein>
    <submittedName>
        <fullName evidence="4">Inosine-uridine preferring nucleoside hydrolase</fullName>
        <ecNumber evidence="4">3.2.2.1</ecNumber>
    </submittedName>
</protein>
<dbReference type="STRING" id="1265313.HRUBRA_02760"/>